<evidence type="ECO:0000259" key="14">
    <source>
        <dbReference type="PROSITE" id="PS50878"/>
    </source>
</evidence>
<keyword evidence="4" id="KW-0378">Hydrolase</keyword>
<feature type="coiled-coil region" evidence="11">
    <location>
        <begin position="219"/>
        <end position="276"/>
    </location>
</feature>
<dbReference type="InterPro" id="IPR043128">
    <property type="entry name" value="Rev_trsase/Diguanyl_cyclase"/>
</dbReference>
<dbReference type="GO" id="GO:0015074">
    <property type="term" value="P:DNA integration"/>
    <property type="evidence" value="ECO:0007669"/>
    <property type="project" value="UniProtKB-KW"/>
</dbReference>
<evidence type="ECO:0000256" key="8">
    <source>
        <dbReference type="ARBA" id="ARBA00022908"/>
    </source>
</evidence>
<dbReference type="EC" id="2.7.7.49" evidence="1"/>
<feature type="compositionally biased region" description="Polar residues" evidence="12">
    <location>
        <begin position="325"/>
        <end position="336"/>
    </location>
</feature>
<dbReference type="PROSITE" id="PS50878">
    <property type="entry name" value="RT_POL"/>
    <property type="match status" value="1"/>
</dbReference>
<dbReference type="SUPFAM" id="SSF56672">
    <property type="entry name" value="DNA/RNA polymerases"/>
    <property type="match status" value="1"/>
</dbReference>
<dbReference type="Gene3D" id="1.10.340.70">
    <property type="match status" value="1"/>
</dbReference>
<evidence type="ECO:0000256" key="7">
    <source>
        <dbReference type="ARBA" id="ARBA00022884"/>
    </source>
</evidence>
<dbReference type="InterPro" id="IPR000477">
    <property type="entry name" value="RT_dom"/>
</dbReference>
<dbReference type="Gene3D" id="3.10.10.10">
    <property type="entry name" value="HIV Type 1 Reverse Transcriptase, subunit A, domain 1"/>
    <property type="match status" value="1"/>
</dbReference>
<dbReference type="HOGENOM" id="CLU_000384_37_1_1"/>
<dbReference type="InterPro" id="IPR041577">
    <property type="entry name" value="RT_RNaseH_2"/>
</dbReference>
<dbReference type="Gene3D" id="1.20.5.1890">
    <property type="match status" value="1"/>
</dbReference>
<dbReference type="SUPFAM" id="SSF50630">
    <property type="entry name" value="Acid proteases"/>
    <property type="match status" value="2"/>
</dbReference>
<dbReference type="GO" id="GO:0006508">
    <property type="term" value="P:proteolysis"/>
    <property type="evidence" value="ECO:0007669"/>
    <property type="project" value="InterPro"/>
</dbReference>
<feature type="transmembrane region" description="Helical" evidence="13">
    <location>
        <begin position="1070"/>
        <end position="1092"/>
    </location>
</feature>
<dbReference type="GO" id="GO:0003964">
    <property type="term" value="F:RNA-directed DNA polymerase activity"/>
    <property type="evidence" value="ECO:0007669"/>
    <property type="project" value="UniProtKB-KW"/>
</dbReference>
<dbReference type="GO" id="GO:0004519">
    <property type="term" value="F:endonuclease activity"/>
    <property type="evidence" value="ECO:0007669"/>
    <property type="project" value="UniProtKB-KW"/>
</dbReference>
<keyword evidence="13" id="KW-0472">Membrane</keyword>
<dbReference type="OrthoDB" id="9950135at2759"/>
<keyword evidence="8" id="KW-0229">DNA integration</keyword>
<evidence type="ECO:0000313" key="15">
    <source>
        <dbReference type="EMBL" id="EFP06197.1"/>
    </source>
</evidence>
<dbReference type="PANTHER" id="PTHR37984:SF5">
    <property type="entry name" value="PROTEIN NYNRIN-LIKE"/>
    <property type="match status" value="1"/>
</dbReference>
<keyword evidence="7" id="KW-0694">RNA-binding</keyword>
<dbReference type="Gene3D" id="2.40.70.10">
    <property type="entry name" value="Acid Proteases"/>
    <property type="match status" value="2"/>
</dbReference>
<dbReference type="InParanoid" id="E3NLW9"/>
<dbReference type="InterPro" id="IPR041588">
    <property type="entry name" value="Integrase_H2C2"/>
</dbReference>
<keyword evidence="4" id="KW-0540">Nuclease</keyword>
<evidence type="ECO:0000256" key="9">
    <source>
        <dbReference type="ARBA" id="ARBA00022918"/>
    </source>
</evidence>
<feature type="region of interest" description="Disordered" evidence="12">
    <location>
        <begin position="278"/>
        <end position="336"/>
    </location>
</feature>
<accession>E3NLW9</accession>
<organism evidence="16">
    <name type="scientific">Caenorhabditis remanei</name>
    <name type="common">Caenorhabditis vulgaris</name>
    <dbReference type="NCBI Taxonomy" id="31234"/>
    <lineage>
        <taxon>Eukaryota</taxon>
        <taxon>Metazoa</taxon>
        <taxon>Ecdysozoa</taxon>
        <taxon>Nematoda</taxon>
        <taxon>Chromadorea</taxon>
        <taxon>Rhabditida</taxon>
        <taxon>Rhabditina</taxon>
        <taxon>Rhabditomorpha</taxon>
        <taxon>Rhabditoidea</taxon>
        <taxon>Rhabditidae</taxon>
        <taxon>Peloderinae</taxon>
        <taxon>Caenorhabditis</taxon>
    </lineage>
</organism>
<dbReference type="GO" id="GO:0003723">
    <property type="term" value="F:RNA binding"/>
    <property type="evidence" value="ECO:0007669"/>
    <property type="project" value="UniProtKB-KW"/>
</dbReference>
<dbReference type="InterPro" id="IPR001969">
    <property type="entry name" value="Aspartic_peptidase_AS"/>
</dbReference>
<dbReference type="CDD" id="cd09274">
    <property type="entry name" value="RNase_HI_RT_Ty3"/>
    <property type="match status" value="1"/>
</dbReference>
<dbReference type="FunFam" id="3.30.70.270:FF:000026">
    <property type="entry name" value="Transposon Ty3-G Gag-Pol polyprotein"/>
    <property type="match status" value="1"/>
</dbReference>
<feature type="domain" description="Reverse transcriptase" evidence="14">
    <location>
        <begin position="1775"/>
        <end position="1953"/>
    </location>
</feature>
<proteinExistence type="predicted"/>
<feature type="compositionally biased region" description="Polar residues" evidence="12">
    <location>
        <begin position="280"/>
        <end position="296"/>
    </location>
</feature>
<sequence>MLQLRNRRVLRVPARNPAPRINVPAAEARGARGAARANAPGGDAAEAVNLPAAHRMNFKDIKTATEALLTTMPRFSGEKDEDPYIQWIEKFVRESNALRLGRQLTIAVFPRMLSASARLKYDGLSNEEKADFGLATQALAEKLRVSSGRDKALNELSKTTKKTTESMVRFAKRIENVTRTAFPGLENEQRTEITINRFIQGLPSRIKVKMLEKDTPEDLEDAISLAEKMEEIIKEEDEETINLIDRVKISDRNNEEESLREQIRELTIESKRQRRMIEQIGNSNPRGLNTPRNQGFSRGRANHFNHQDRNQGQRNPHQFGYPPQRGSSNFGRYSGNRGNSYSRGEWNANRAPMQSGVHFLMIVACLTIFLPVVSSQFQICPNVRSGEYFAPPPQMSCELNPVETVVKAAVDIYTEFGASMKAKAYRCSKTTYSVCSPKGWLEWFVRKPNIVNITTTPMTKSECEEAMNHHQVRNQTLISKGNGIFHSLPSLTKVEPWIKERNCDEGTVFSLEVGEIATPDGVKVISSLGDMAGCQAHEGQCELTDALILWISDGITKFCKFSKIQTTEAYITKTKVVIPSLQMAMEISQNQTDSQIENCSLRMTVITNNGFMISIKNHRQSLTELINSVEKNQRMRRSLTLKEKPKGPLIERLFGPEATIDKYPLFSHDPITDPRIIHEMRRNDITMSQVKWQWENYRLPNMQMAVLRAIREGEYRKQLIRELRENPGNLENAVTIKQLEQPSHHFDGYLNDEFGIAHPIISKEGNHEKEVTVTKKEMPPTTTKTPLNREMAGVEYIKQISELHRKASENRENSQLNGRLQFVADKIIETNYQEFDKIYHRICEMQNSHIEISKTLLAIDPTLGMRTLLKRNDIVAKRAGMVYLVSQCSEVIAEKVFYDHKVNGTCYIDTPVQVQNQTWFIAPGMEKDLMKDSVEIPCDQVTLGIYKDAEGNWKSQNGLSVVRNIPVTFIEKTEKLNLTLSAPPVFSKMENIDNPFAYLATWTNKMINMKITQIELMQNLRNEGLSSETVEDMLIKAANSVKTIAEEIENSIDIGTDFVRNEVLGFLKKVIMPIVLIAIVAVAIVIAFKIYFVRKAAGIAMSELVKITRKAPPTIQRMIRRWQPEVNNIMLRDDEPTEMNVFNIERSDSIITMPEIYWIATEVNETENKTIPVLKVKVNKVVTRAVLDTGANISLISESMVKRMRKEESIEKSPVRARTANGTTLNLYGKITETVKIRNHKISLSFFVVKSHEITEDCVLGIDAITQFNKKNLEFAIGNGFIKIGNTKIPFEKNSELLMTVESKNDQNWEDDNEAGWTDELLKTVQNSSPRIEKMLKLFWKGQATQQMKEKYCIINNTVHIIPKRKQEVPPVLLDSCEMARALVQDIHGGLGHKNIRVTKKEVGKIAVWKGMKKDIQKVINSCKTCRTKRNEKIQLPVGSIMTVGGRAHLPFVPIHLDGTPIVALLDSGASVSLIPESVVKQLKIEDNVTVTHCSAKVANGTKLQFLGEVSIIVTMGKTSVSHKVLITKDEGAPAACLLGIDFISAINKQGQLLTFDMAKKIVRVGKEEVKLLDPNQIGHKKLNTITVTCANDEVIPARCQAIISGKMPGVIMQNSEFIINDTDRETEDIYSISPTLTKMDNEGNVVMRITNPGNSDLVLRKGTRIAEAEVWKGTDTSPQEMTPEQYANENIESLLKKIKLENSALSGRSKTKVRLLVQRYHLAFVGLDGKIGQFKGITTHHIELNDNHRIPQSRPYRINPQQKTKLEKQVKQMKANGLIEESTSPYTSPLLMIPKPNGEIRIVIDYRRLNLITRSRTYIMPNTIDICEEASRGKLFSVFDIAQGFHTIPMHEAHKERTAFCCHMGVFQYRKMPMGLKGAPDTFQRAMAEVERQFSGTLILYVDDLIVVSNDEDQHITHLEEFFQLMIKMGLKLKAEKSQIGRTKISFLGFTIENNTITPNGEKTEAIQKFPTPQTLSDVKSFMGMAGYFRRFIKDFGIIGRPLTMLTQKNVLFKWGKEQEEAFQEIKKKLMSPPILTTPKMDGDFELHTDASKIGIAAVLLQNQEGELKVIGYASRPTTSVENKYAPIELEALAITWGLTHFRPYVFGRKVKVVTDHQPLKSLLHRKEKEMSGRLLRHQAIIQMYDVEIAYRPGKENPLADALSRQKIESEQVAFIKEDNEHQEINLEKMQQNSELIQNIKRKMKYGNNEEARKLKCKYFLINDFVYGFPVEDDKLPPILIEGRNKESKRLIRHIHKTNNHIGALNSTTLELQLLEMVIAVSCVCV</sequence>
<dbReference type="InterPro" id="IPR043502">
    <property type="entry name" value="DNA/RNA_pol_sf"/>
</dbReference>
<evidence type="ECO:0000256" key="2">
    <source>
        <dbReference type="ARBA" id="ARBA00022679"/>
    </source>
</evidence>
<evidence type="ECO:0000256" key="11">
    <source>
        <dbReference type="SAM" id="Coils"/>
    </source>
</evidence>
<dbReference type="Pfam" id="PF17919">
    <property type="entry name" value="RT_RNaseH_2"/>
    <property type="match status" value="1"/>
</dbReference>
<keyword evidence="2" id="KW-0808">Transferase</keyword>
<dbReference type="Pfam" id="PF17921">
    <property type="entry name" value="Integrase_H2C2"/>
    <property type="match status" value="1"/>
</dbReference>
<dbReference type="GO" id="GO:0004190">
    <property type="term" value="F:aspartic-type endopeptidase activity"/>
    <property type="evidence" value="ECO:0007669"/>
    <property type="project" value="InterPro"/>
</dbReference>
<dbReference type="eggNOG" id="KOG0017">
    <property type="taxonomic scope" value="Eukaryota"/>
</dbReference>
<evidence type="ECO:0000256" key="12">
    <source>
        <dbReference type="SAM" id="MobiDB-lite"/>
    </source>
</evidence>
<dbReference type="Gene3D" id="3.30.70.270">
    <property type="match status" value="2"/>
</dbReference>
<dbReference type="InterPro" id="IPR021109">
    <property type="entry name" value="Peptidase_aspartic_dom_sf"/>
</dbReference>
<evidence type="ECO:0000256" key="13">
    <source>
        <dbReference type="SAM" id="Phobius"/>
    </source>
</evidence>
<evidence type="ECO:0000256" key="1">
    <source>
        <dbReference type="ARBA" id="ARBA00012493"/>
    </source>
</evidence>
<dbReference type="InterPro" id="IPR050951">
    <property type="entry name" value="Retrovirus_Pol_polyprotein"/>
</dbReference>
<reference evidence="15" key="1">
    <citation type="submission" date="2007-07" db="EMBL/GenBank/DDBJ databases">
        <title>PCAP assembly of the Caenorhabditis remanei genome.</title>
        <authorList>
            <consortium name="The Caenorhabditis remanei Sequencing Consortium"/>
            <person name="Wilson R.K."/>
        </authorList>
    </citation>
    <scope>NUCLEOTIDE SEQUENCE [LARGE SCALE GENOMIC DNA]</scope>
    <source>
        <strain evidence="15">PB4641</strain>
    </source>
</reference>
<dbReference type="Proteomes" id="UP000008281">
    <property type="component" value="Unassembled WGS sequence"/>
</dbReference>
<keyword evidence="3" id="KW-0548">Nucleotidyltransferase</keyword>
<keyword evidence="16" id="KW-1185">Reference proteome</keyword>
<dbReference type="PROSITE" id="PS00141">
    <property type="entry name" value="ASP_PROTEASE"/>
    <property type="match status" value="2"/>
</dbReference>
<evidence type="ECO:0000256" key="10">
    <source>
        <dbReference type="ARBA" id="ARBA00023268"/>
    </source>
</evidence>
<evidence type="ECO:0000313" key="16">
    <source>
        <dbReference type="Proteomes" id="UP000008281"/>
    </source>
</evidence>
<evidence type="ECO:0000256" key="3">
    <source>
        <dbReference type="ARBA" id="ARBA00022695"/>
    </source>
</evidence>
<dbReference type="CDD" id="cd00303">
    <property type="entry name" value="retropepsin_like"/>
    <property type="match status" value="2"/>
</dbReference>
<dbReference type="CDD" id="cd01647">
    <property type="entry name" value="RT_LTR"/>
    <property type="match status" value="1"/>
</dbReference>
<dbReference type="Pfam" id="PF00078">
    <property type="entry name" value="RVT_1"/>
    <property type="match status" value="1"/>
</dbReference>
<dbReference type="FunFam" id="3.10.20.370:FF:000001">
    <property type="entry name" value="Retrovirus-related Pol polyprotein from transposon 17.6-like protein"/>
    <property type="match status" value="1"/>
</dbReference>
<gene>
    <name evidence="15" type="ORF">CRE_10709</name>
</gene>
<evidence type="ECO:0000256" key="5">
    <source>
        <dbReference type="ARBA" id="ARBA00022759"/>
    </source>
</evidence>
<dbReference type="EMBL" id="DS268946">
    <property type="protein sequence ID" value="EFP06197.1"/>
    <property type="molecule type" value="Genomic_DNA"/>
</dbReference>
<protein>
    <recommendedName>
        <fullName evidence="1">RNA-directed DNA polymerase</fullName>
        <ecNumber evidence="1">2.7.7.49</ecNumber>
    </recommendedName>
</protein>
<keyword evidence="10" id="KW-0511">Multifunctional enzyme</keyword>
<evidence type="ECO:0000256" key="6">
    <source>
        <dbReference type="ARBA" id="ARBA00022842"/>
    </source>
</evidence>
<keyword evidence="6" id="KW-0460">Magnesium</keyword>
<dbReference type="STRING" id="31234.E3NLW9"/>
<dbReference type="Pfam" id="PF13975">
    <property type="entry name" value="gag-asp_proteas"/>
    <property type="match status" value="2"/>
</dbReference>
<keyword evidence="5" id="KW-0255">Endonuclease</keyword>
<dbReference type="Pfam" id="PF24664">
    <property type="entry name" value="Monjiviricetes_fusion"/>
    <property type="match status" value="1"/>
</dbReference>
<keyword evidence="9" id="KW-0695">RNA-directed DNA polymerase</keyword>
<keyword evidence="13" id="KW-1133">Transmembrane helix</keyword>
<evidence type="ECO:0000256" key="4">
    <source>
        <dbReference type="ARBA" id="ARBA00022722"/>
    </source>
</evidence>
<dbReference type="SUPFAM" id="SSF161008">
    <property type="entry name" value="Viral glycoprotein ectodomain-like"/>
    <property type="match status" value="1"/>
</dbReference>
<keyword evidence="13" id="KW-0812">Transmembrane</keyword>
<name>E3NLW9_CAERE</name>
<dbReference type="PANTHER" id="PTHR37984">
    <property type="entry name" value="PROTEIN CBG26694"/>
    <property type="match status" value="1"/>
</dbReference>
<keyword evidence="11" id="KW-0175">Coiled coil</keyword>